<dbReference type="GO" id="GO:0000709">
    <property type="term" value="P:meiotic joint molecule formation"/>
    <property type="evidence" value="ECO:0007669"/>
    <property type="project" value="TreeGrafter"/>
</dbReference>
<name>M3IH49_CANMX</name>
<evidence type="ECO:0000256" key="3">
    <source>
        <dbReference type="ARBA" id="ARBA00023204"/>
    </source>
</evidence>
<evidence type="ECO:0000256" key="2">
    <source>
        <dbReference type="ARBA" id="ARBA00022763"/>
    </source>
</evidence>
<proteinExistence type="inferred from homology"/>
<keyword evidence="2" id="KW-0227">DNA damage</keyword>
<evidence type="ECO:0000256" key="1">
    <source>
        <dbReference type="ARBA" id="ARBA00008060"/>
    </source>
</evidence>
<dbReference type="GO" id="GO:0010772">
    <property type="term" value="P:meiotic DNA recombinase assembly involved in reciprocal meiotic recombination"/>
    <property type="evidence" value="ECO:0007669"/>
    <property type="project" value="TreeGrafter"/>
</dbReference>
<dbReference type="eggNOG" id="ENOG502SBQH">
    <property type="taxonomic scope" value="Eukaryota"/>
</dbReference>
<dbReference type="EMBL" id="AOGT01002416">
    <property type="protein sequence ID" value="EMG45606.1"/>
    <property type="molecule type" value="Genomic_DNA"/>
</dbReference>
<dbReference type="InterPro" id="IPR010760">
    <property type="entry name" value="DNA-repair_Swi5"/>
</dbReference>
<dbReference type="Gene3D" id="1.20.5.170">
    <property type="match status" value="1"/>
</dbReference>
<organism evidence="5 6">
    <name type="scientific">Candida maltosa (strain Xu316)</name>
    <name type="common">Yeast</name>
    <dbReference type="NCBI Taxonomy" id="1245528"/>
    <lineage>
        <taxon>Eukaryota</taxon>
        <taxon>Fungi</taxon>
        <taxon>Dikarya</taxon>
        <taxon>Ascomycota</taxon>
        <taxon>Saccharomycotina</taxon>
        <taxon>Pichiomycetes</taxon>
        <taxon>Debaryomycetaceae</taxon>
        <taxon>Candida/Lodderomyces clade</taxon>
        <taxon>Candida</taxon>
    </lineage>
</organism>
<dbReference type="PANTHER" id="PTHR28529">
    <property type="entry name" value="DNA REPAIR PROTEIN SWI5 HOMOLOG"/>
    <property type="match status" value="1"/>
</dbReference>
<dbReference type="AlphaFoldDB" id="M3IH49"/>
<dbReference type="STRING" id="1245528.M3IH49"/>
<feature type="compositionally biased region" description="Low complexity" evidence="4">
    <location>
        <begin position="34"/>
        <end position="53"/>
    </location>
</feature>
<dbReference type="GO" id="GO:0032798">
    <property type="term" value="C:Swi5-Sfr1 complex"/>
    <property type="evidence" value="ECO:0007669"/>
    <property type="project" value="TreeGrafter"/>
</dbReference>
<evidence type="ECO:0000313" key="5">
    <source>
        <dbReference type="EMBL" id="EMG45606.1"/>
    </source>
</evidence>
<evidence type="ECO:0000313" key="6">
    <source>
        <dbReference type="Proteomes" id="UP000011777"/>
    </source>
</evidence>
<keyword evidence="6" id="KW-1185">Reference proteome</keyword>
<sequence length="170" mass="18734">MSATNISSSNIPLEPHQDISSSSSTSTPPPQLHPPYLSSSSSTSTTSTEPQSTNILPQLIIPPVSSTATLTPTPPTLTEEEQQRILSKEKSLNELKQQCSTLIHELEGNNEPELIFKKHIQQLHKYNELKDIALQLISLIADQRQVKISDILSEMNVDTLNDDNDTDPPV</sequence>
<dbReference type="GO" id="GO:0034974">
    <property type="term" value="C:Swi5-Swi2 complex"/>
    <property type="evidence" value="ECO:0007669"/>
    <property type="project" value="TreeGrafter"/>
</dbReference>
<evidence type="ECO:0008006" key="7">
    <source>
        <dbReference type="Google" id="ProtNLM"/>
    </source>
</evidence>
<gene>
    <name evidence="5" type="ORF">G210_4202</name>
</gene>
<dbReference type="OMA" id="TIANCTC"/>
<protein>
    <recommendedName>
        <fullName evidence="7">Swi5-domain-containing protein</fullName>
    </recommendedName>
</protein>
<dbReference type="OrthoDB" id="255837at2759"/>
<reference evidence="5 6" key="1">
    <citation type="submission" date="2013-02" db="EMBL/GenBank/DDBJ databases">
        <title>Genome sequence of Candida maltosa Xu316, a potential industrial strain for xylitol and ethanol production.</title>
        <authorList>
            <person name="Yu J."/>
            <person name="Wang Q."/>
            <person name="Geng X."/>
            <person name="Bao W."/>
            <person name="He P."/>
            <person name="Cai J."/>
        </authorList>
    </citation>
    <scope>NUCLEOTIDE SEQUENCE [LARGE SCALE GENOMIC DNA]</scope>
    <source>
        <strain evidence="6">Xu316</strain>
    </source>
</reference>
<dbReference type="PANTHER" id="PTHR28529:SF2">
    <property type="entry name" value="DNA REPAIR PROTEIN SWI5 HOMOLOG"/>
    <property type="match status" value="1"/>
</dbReference>
<feature type="compositionally biased region" description="Polar residues" evidence="4">
    <location>
        <begin position="1"/>
        <end position="11"/>
    </location>
</feature>
<dbReference type="Pfam" id="PF07061">
    <property type="entry name" value="Swi5"/>
    <property type="match status" value="1"/>
</dbReference>
<dbReference type="HOGENOM" id="CLU_1570422_0_0_1"/>
<evidence type="ECO:0000256" key="4">
    <source>
        <dbReference type="SAM" id="MobiDB-lite"/>
    </source>
</evidence>
<feature type="region of interest" description="Disordered" evidence="4">
    <location>
        <begin position="1"/>
        <end position="84"/>
    </location>
</feature>
<comment type="caution">
    <text evidence="5">The sequence shown here is derived from an EMBL/GenBank/DDBJ whole genome shotgun (WGS) entry which is preliminary data.</text>
</comment>
<comment type="similarity">
    <text evidence="1">Belongs to the SWI5/SAE3 family.</text>
</comment>
<accession>M3IH49</accession>
<keyword evidence="3" id="KW-0234">DNA repair</keyword>
<dbReference type="Proteomes" id="UP000011777">
    <property type="component" value="Unassembled WGS sequence"/>
</dbReference>